<protein>
    <recommendedName>
        <fullName evidence="3">F-box domain-containing protein</fullName>
    </recommendedName>
</protein>
<dbReference type="OMA" id="MTFHVDG"/>
<dbReference type="Proteomes" id="UP000184267">
    <property type="component" value="Unassembled WGS sequence"/>
</dbReference>
<dbReference type="OrthoDB" id="2836053at2759"/>
<dbReference type="EMBL" id="MNAD01000894">
    <property type="protein sequence ID" value="OJT09626.1"/>
    <property type="molecule type" value="Genomic_DNA"/>
</dbReference>
<comment type="caution">
    <text evidence="1">The sequence shown here is derived from an EMBL/GenBank/DDBJ whole genome shotgun (WGS) entry which is preliminary data.</text>
</comment>
<evidence type="ECO:0000313" key="1">
    <source>
        <dbReference type="EMBL" id="OJT09626.1"/>
    </source>
</evidence>
<evidence type="ECO:0000313" key="2">
    <source>
        <dbReference type="Proteomes" id="UP000184267"/>
    </source>
</evidence>
<accession>A0A1M2VPY6</accession>
<gene>
    <name evidence="1" type="ORF">TRAPUB_13879</name>
</gene>
<proteinExistence type="predicted"/>
<dbReference type="AlphaFoldDB" id="A0A1M2VPY6"/>
<name>A0A1M2VPY6_TRAPU</name>
<evidence type="ECO:0008006" key="3">
    <source>
        <dbReference type="Google" id="ProtNLM"/>
    </source>
</evidence>
<sequence>MSQKSIPWIPPELLEQILSEVWAIPQSSRERATLFKTLCKVNRMWLGLFLRVAMRDVHIPCPLFARDLLRLLPERAASQGEADLFTAEAMSLVSRLCRSMTFHVDGGSLDPTGEASIKLYSQTDAAPTAISTVLYMVSTFDYLPQLRHVALKYTDWGYDDLFDQLRLAIFPPQATHLTLDYTFSAPALVPLAVYLKTLYTRHPSPHFSIPTVRHLAVSGVPAEFVADMLQICPGLETLEMANPARLYVLAPLPESVRTVVLRVPGVALDREQIHWWMLTAAMEGKLFHPDARGRIVVRSGTPDPVAWTETKRFCRRFGVDLVYERDESEPC</sequence>
<keyword evidence="2" id="KW-1185">Reference proteome</keyword>
<reference evidence="1 2" key="1">
    <citation type="submission" date="2016-10" db="EMBL/GenBank/DDBJ databases">
        <title>Genome sequence of the basidiomycete white-rot fungus Trametes pubescens.</title>
        <authorList>
            <person name="Makela M.R."/>
            <person name="Granchi Z."/>
            <person name="Peng M."/>
            <person name="De Vries R.P."/>
            <person name="Grigoriev I."/>
            <person name="Riley R."/>
            <person name="Hilden K."/>
        </authorList>
    </citation>
    <scope>NUCLEOTIDE SEQUENCE [LARGE SCALE GENOMIC DNA]</scope>
    <source>
        <strain evidence="1 2">FBCC735</strain>
    </source>
</reference>
<organism evidence="1 2">
    <name type="scientific">Trametes pubescens</name>
    <name type="common">White-rot fungus</name>
    <dbReference type="NCBI Taxonomy" id="154538"/>
    <lineage>
        <taxon>Eukaryota</taxon>
        <taxon>Fungi</taxon>
        <taxon>Dikarya</taxon>
        <taxon>Basidiomycota</taxon>
        <taxon>Agaricomycotina</taxon>
        <taxon>Agaricomycetes</taxon>
        <taxon>Polyporales</taxon>
        <taxon>Polyporaceae</taxon>
        <taxon>Trametes</taxon>
    </lineage>
</organism>